<keyword evidence="1" id="KW-0472">Membrane</keyword>
<evidence type="ECO:0000256" key="2">
    <source>
        <dbReference type="SAM" id="SignalP"/>
    </source>
</evidence>
<feature type="transmembrane region" description="Helical" evidence="1">
    <location>
        <begin position="437"/>
        <end position="455"/>
    </location>
</feature>
<accession>A0A814HUG6</accession>
<keyword evidence="2" id="KW-0732">Signal</keyword>
<sequence>MKYFFLIFLKIQIISSLLNEANTSLFVLNVNKCAEFNKNLKIYNLLGFDSLIRIEIQIKNFKNYNEIILDCVKSIPSLSIDVLTLIPANLLTLDNNLNLNHSCYQSNSIKFNFVFSKNLEYNLKIFNTFYPNKNIFINFYFSIFSYGNNLNCTRSFITIFKKVQSLNFAFTSTYKLNTCPFIFLNSDIYELKLNGLSDTLVKKNILSFKPIQFELNFRINKLGLSFYRSVLNKEIFDCKIFNNVTTLMVYGQLKKITSNLFSNFTNLKKISFYLDKLDGILTTPLNWLIFRQEPILIFIDFYTFPNEDFCLFKNLSQNHLILFENFKFISNCSCLFYWLYKTYHLDDGLQILRQKCENFILLKTTCNFEYECKITILKEFNLTIQDKIYESNILILATLLLIPVFAISGLIGNLINLFILKQIPNSKKDSNNIIHKLMLINSLMNLIYCLIYLLHLSNICIDINGIYCPFISHKILTTRINTSAYLAEYYKDYVEFPVKNTFSGIFERDKFQIEERALTYNRQKNFVYLVLFSLNFVINDIFLLLCLLIIDVLLLTKFKMNIRLKSQIQNRIGKTRIDKNDQVSFRVTLIVLNQWGLIRNGTDQKFESLNRLIFKSRDNFAKSITWKKLLRRFWRCVNAHIMNIPFEKILWLNFSEKERLSLTGIKR</sequence>
<evidence type="ECO:0000313" key="4">
    <source>
        <dbReference type="Proteomes" id="UP000663879"/>
    </source>
</evidence>
<evidence type="ECO:0000313" key="3">
    <source>
        <dbReference type="EMBL" id="CAF1014832.1"/>
    </source>
</evidence>
<feature type="signal peptide" evidence="2">
    <location>
        <begin position="1"/>
        <end position="16"/>
    </location>
</feature>
<keyword evidence="1" id="KW-0812">Transmembrane</keyword>
<protein>
    <recommendedName>
        <fullName evidence="5">G-protein coupled receptors family 1 profile domain-containing protein</fullName>
    </recommendedName>
</protein>
<dbReference type="AlphaFoldDB" id="A0A814HUG6"/>
<comment type="caution">
    <text evidence="3">The sequence shown here is derived from an EMBL/GenBank/DDBJ whole genome shotgun (WGS) entry which is preliminary data.</text>
</comment>
<keyword evidence="4" id="KW-1185">Reference proteome</keyword>
<reference evidence="3" key="1">
    <citation type="submission" date="2021-02" db="EMBL/GenBank/DDBJ databases">
        <authorList>
            <person name="Nowell W R."/>
        </authorList>
    </citation>
    <scope>NUCLEOTIDE SEQUENCE</scope>
    <source>
        <strain evidence="3">Ploen Becks lab</strain>
    </source>
</reference>
<dbReference type="Proteomes" id="UP000663879">
    <property type="component" value="Unassembled WGS sequence"/>
</dbReference>
<keyword evidence="1" id="KW-1133">Transmembrane helix</keyword>
<feature type="transmembrane region" description="Helical" evidence="1">
    <location>
        <begin position="526"/>
        <end position="555"/>
    </location>
</feature>
<feature type="transmembrane region" description="Helical" evidence="1">
    <location>
        <begin position="393"/>
        <end position="416"/>
    </location>
</feature>
<dbReference type="EMBL" id="CAJNOC010004249">
    <property type="protein sequence ID" value="CAF1014832.1"/>
    <property type="molecule type" value="Genomic_DNA"/>
</dbReference>
<dbReference type="OrthoDB" id="10204163at2759"/>
<proteinExistence type="predicted"/>
<evidence type="ECO:0000256" key="1">
    <source>
        <dbReference type="SAM" id="Phobius"/>
    </source>
</evidence>
<gene>
    <name evidence="3" type="ORF">OXX778_LOCUS17076</name>
</gene>
<organism evidence="3 4">
    <name type="scientific">Brachionus calyciflorus</name>
    <dbReference type="NCBI Taxonomy" id="104777"/>
    <lineage>
        <taxon>Eukaryota</taxon>
        <taxon>Metazoa</taxon>
        <taxon>Spiralia</taxon>
        <taxon>Gnathifera</taxon>
        <taxon>Rotifera</taxon>
        <taxon>Eurotatoria</taxon>
        <taxon>Monogononta</taxon>
        <taxon>Pseudotrocha</taxon>
        <taxon>Ploima</taxon>
        <taxon>Brachionidae</taxon>
        <taxon>Brachionus</taxon>
    </lineage>
</organism>
<evidence type="ECO:0008006" key="5">
    <source>
        <dbReference type="Google" id="ProtNLM"/>
    </source>
</evidence>
<feature type="chain" id="PRO_5032564986" description="G-protein coupled receptors family 1 profile domain-containing protein" evidence="2">
    <location>
        <begin position="17"/>
        <end position="667"/>
    </location>
</feature>
<name>A0A814HUG6_9BILA</name>